<gene>
    <name evidence="1" type="ORF">ROS62_26425</name>
</gene>
<evidence type="ECO:0000313" key="1">
    <source>
        <dbReference type="EMBL" id="MDT3728222.1"/>
    </source>
</evidence>
<keyword evidence="2" id="KW-1185">Reference proteome</keyword>
<proteinExistence type="predicted"/>
<dbReference type="EMBL" id="JAVSGH010000047">
    <property type="protein sequence ID" value="MDT3728222.1"/>
    <property type="molecule type" value="Genomic_DNA"/>
</dbReference>
<comment type="caution">
    <text evidence="1">The sequence shown here is derived from an EMBL/GenBank/DDBJ whole genome shotgun (WGS) entry which is preliminary data.</text>
</comment>
<organism evidence="1 2">
    <name type="scientific">Streptomyces althioticus subsp. attaecolombicae</name>
    <dbReference type="NCBI Taxonomy" id="3075534"/>
    <lineage>
        <taxon>Bacteria</taxon>
        <taxon>Bacillati</taxon>
        <taxon>Actinomycetota</taxon>
        <taxon>Actinomycetes</taxon>
        <taxon>Kitasatosporales</taxon>
        <taxon>Streptomycetaceae</taxon>
        <taxon>Streptomyces</taxon>
        <taxon>Streptomyces althioticus group</taxon>
    </lineage>
</organism>
<dbReference type="RefSeq" id="WP_093545342.1">
    <property type="nucleotide sequence ID" value="NZ_JAVSGH010000047.1"/>
</dbReference>
<sequence>MTDYTALVAAATYAAGPAPAATGQEAAWLSRVQHLATELAFTARQVEQAVQVLDASRPFAAFLERVEIEESSCRGLLTLRPDSGIAETIRTEQDTTLSGRAMIERARELEGRWVLVYRYNQPKSGGKFENVRMVARLLDLGEGTLANQVARRVLVGDAGGDEERAAKAWREAGLPLSGSIPVADLEPVRRTLREERR</sequence>
<dbReference type="Proteomes" id="UP001181313">
    <property type="component" value="Unassembled WGS sequence"/>
</dbReference>
<reference evidence="1" key="1">
    <citation type="submission" date="2024-05" db="EMBL/GenBank/DDBJ databases">
        <title>30 novel species of actinomycetes from the DSMZ collection.</title>
        <authorList>
            <person name="Nouioui I."/>
        </authorList>
    </citation>
    <scope>NUCLEOTIDE SEQUENCE</scope>
    <source>
        <strain evidence="1">DSM 41972</strain>
    </source>
</reference>
<name>A0ABU3I5K3_9ACTN</name>
<evidence type="ECO:0000313" key="2">
    <source>
        <dbReference type="Proteomes" id="UP001181313"/>
    </source>
</evidence>
<protein>
    <submittedName>
        <fullName evidence="1">Uncharacterized protein</fullName>
    </submittedName>
</protein>
<accession>A0ABU3I5K3</accession>